<feature type="transmembrane region" description="Helical" evidence="9">
    <location>
        <begin position="312"/>
        <end position="333"/>
    </location>
</feature>
<sequence length="464" mass="54237">MDNFLRMRRIPDFFNIVLRVPPLFLMDMICNSKRCVSFDGWLMLVKLMNFILHIPVYLRSNELMNHLPLPDFEDAAYFVWQTLGFLMAVVLITRRTPHLIAFYLSVAALGVVVWSYILNVDEQLIHVFKQITLMSFENFVALCGITSLLAYVVDKSLNDVVQKFLMIPDAEQNSIFCMFSQLLMLLSVQFGVTSLESEERYKMIFSISWMMGISVLSKINAQICQKLVSLSIMGNVSYKKHARALIVAFLTLIISSTWLTFIFNSYLSETWLFPVTIFNIEILISLMITLIIYVLNLIHYHCCTMWYELYDYIYYLQGLKSIVTLVLAVVVFLKGFYKLFESGSILRLLFLFVHFYHNVWCQIVLGWGLLKKRKLIYDCVNSLPVATTEEVTEMGGCCVICLNDVAKHIVCITRCNHFFHSYCLRKWLNERRTCPICHRIILILINTDVEETVYTRERRRVHTR</sequence>
<dbReference type="GO" id="GO:0061630">
    <property type="term" value="F:ubiquitin protein ligase activity"/>
    <property type="evidence" value="ECO:0007669"/>
    <property type="project" value="TreeGrafter"/>
</dbReference>
<protein>
    <submittedName>
        <fullName evidence="11">Protein TRC8 homolog</fullName>
    </submittedName>
</protein>
<keyword evidence="6 9" id="KW-1133">Transmembrane helix</keyword>
<gene>
    <name evidence="11" type="primary">Trc8</name>
    <name evidence="11" type="ORF">TNCT_510241</name>
</gene>
<keyword evidence="7 9" id="KW-0472">Membrane</keyword>
<organism evidence="11 12">
    <name type="scientific">Trichonephila clavata</name>
    <name type="common">Joro spider</name>
    <name type="synonym">Nephila clavata</name>
    <dbReference type="NCBI Taxonomy" id="2740835"/>
    <lineage>
        <taxon>Eukaryota</taxon>
        <taxon>Metazoa</taxon>
        <taxon>Ecdysozoa</taxon>
        <taxon>Arthropoda</taxon>
        <taxon>Chelicerata</taxon>
        <taxon>Arachnida</taxon>
        <taxon>Araneae</taxon>
        <taxon>Araneomorphae</taxon>
        <taxon>Entelegynae</taxon>
        <taxon>Araneoidea</taxon>
        <taxon>Nephilidae</taxon>
        <taxon>Trichonephila</taxon>
    </lineage>
</organism>
<evidence type="ECO:0000256" key="1">
    <source>
        <dbReference type="ARBA" id="ARBA00004141"/>
    </source>
</evidence>
<dbReference type="PANTHER" id="PTHR22763">
    <property type="entry name" value="RING ZINC FINGER PROTEIN"/>
    <property type="match status" value="1"/>
</dbReference>
<keyword evidence="4 8" id="KW-0863">Zinc-finger</keyword>
<feature type="transmembrane region" description="Helical" evidence="9">
    <location>
        <begin position="100"/>
        <end position="119"/>
    </location>
</feature>
<evidence type="ECO:0000256" key="3">
    <source>
        <dbReference type="ARBA" id="ARBA00022723"/>
    </source>
</evidence>
<dbReference type="PROSITE" id="PS50089">
    <property type="entry name" value="ZF_RING_2"/>
    <property type="match status" value="1"/>
</dbReference>
<comment type="caution">
    <text evidence="11">The sequence shown here is derived from an EMBL/GenBank/DDBJ whole genome shotgun (WGS) entry which is preliminary data.</text>
</comment>
<dbReference type="OrthoDB" id="4348522at2759"/>
<evidence type="ECO:0000313" key="12">
    <source>
        <dbReference type="Proteomes" id="UP000887116"/>
    </source>
</evidence>
<feature type="transmembrane region" description="Helical" evidence="9">
    <location>
        <begin position="131"/>
        <end position="153"/>
    </location>
</feature>
<dbReference type="Gene3D" id="3.30.40.10">
    <property type="entry name" value="Zinc/RING finger domain, C3HC4 (zinc finger)"/>
    <property type="match status" value="1"/>
</dbReference>
<feature type="transmembrane region" description="Helical" evidence="9">
    <location>
        <begin position="36"/>
        <end position="55"/>
    </location>
</feature>
<accession>A0A8X6LSL2</accession>
<dbReference type="InterPro" id="IPR050731">
    <property type="entry name" value="HRD1_E3_ubiq-ligases"/>
</dbReference>
<dbReference type="GO" id="GO:0008270">
    <property type="term" value="F:zinc ion binding"/>
    <property type="evidence" value="ECO:0007669"/>
    <property type="project" value="UniProtKB-KW"/>
</dbReference>
<proteinExistence type="predicted"/>
<dbReference type="AlphaFoldDB" id="A0A8X6LSL2"/>
<dbReference type="Pfam" id="PF13639">
    <property type="entry name" value="zf-RING_2"/>
    <property type="match status" value="1"/>
</dbReference>
<feature type="transmembrane region" description="Helical" evidence="9">
    <location>
        <begin position="242"/>
        <end position="263"/>
    </location>
</feature>
<keyword evidence="12" id="KW-1185">Reference proteome</keyword>
<evidence type="ECO:0000313" key="11">
    <source>
        <dbReference type="EMBL" id="GFR19147.1"/>
    </source>
</evidence>
<dbReference type="PANTHER" id="PTHR22763:SF190">
    <property type="entry name" value="RING FINGER PROTEIN 24"/>
    <property type="match status" value="1"/>
</dbReference>
<evidence type="ECO:0000256" key="8">
    <source>
        <dbReference type="PROSITE-ProRule" id="PRU00175"/>
    </source>
</evidence>
<dbReference type="Pfam" id="PF13705">
    <property type="entry name" value="TRC8_N"/>
    <property type="match status" value="2"/>
</dbReference>
<evidence type="ECO:0000256" key="2">
    <source>
        <dbReference type="ARBA" id="ARBA00022692"/>
    </source>
</evidence>
<dbReference type="GO" id="GO:0016020">
    <property type="term" value="C:membrane"/>
    <property type="evidence" value="ECO:0007669"/>
    <property type="project" value="UniProtKB-SubCell"/>
</dbReference>
<evidence type="ECO:0000256" key="4">
    <source>
        <dbReference type="ARBA" id="ARBA00022771"/>
    </source>
</evidence>
<name>A0A8X6LSL2_TRICU</name>
<dbReference type="InterPro" id="IPR025754">
    <property type="entry name" value="TRC8_N_dom"/>
</dbReference>
<dbReference type="SMART" id="SM00184">
    <property type="entry name" value="RING"/>
    <property type="match status" value="1"/>
</dbReference>
<dbReference type="Proteomes" id="UP000887116">
    <property type="component" value="Unassembled WGS sequence"/>
</dbReference>
<keyword evidence="5" id="KW-0862">Zinc</keyword>
<reference evidence="11" key="1">
    <citation type="submission" date="2020-07" db="EMBL/GenBank/DDBJ databases">
        <title>Multicomponent nature underlies the extraordinary mechanical properties of spider dragline silk.</title>
        <authorList>
            <person name="Kono N."/>
            <person name="Nakamura H."/>
            <person name="Mori M."/>
            <person name="Yoshida Y."/>
            <person name="Ohtoshi R."/>
            <person name="Malay A.D."/>
            <person name="Moran D.A.P."/>
            <person name="Tomita M."/>
            <person name="Numata K."/>
            <person name="Arakawa K."/>
        </authorList>
    </citation>
    <scope>NUCLEOTIDE SEQUENCE</scope>
</reference>
<keyword evidence="3" id="KW-0479">Metal-binding</keyword>
<evidence type="ECO:0000259" key="10">
    <source>
        <dbReference type="PROSITE" id="PS50089"/>
    </source>
</evidence>
<feature type="transmembrane region" description="Helical" evidence="9">
    <location>
        <begin position="345"/>
        <end position="370"/>
    </location>
</feature>
<feature type="transmembrane region" description="Helical" evidence="9">
    <location>
        <begin position="275"/>
        <end position="300"/>
    </location>
</feature>
<dbReference type="InterPro" id="IPR013083">
    <property type="entry name" value="Znf_RING/FYVE/PHD"/>
</dbReference>
<keyword evidence="2 9" id="KW-0812">Transmembrane</keyword>
<comment type="subcellular location">
    <subcellularLocation>
        <location evidence="1">Membrane</location>
        <topology evidence="1">Multi-pass membrane protein</topology>
    </subcellularLocation>
</comment>
<evidence type="ECO:0000256" key="7">
    <source>
        <dbReference type="ARBA" id="ARBA00023136"/>
    </source>
</evidence>
<evidence type="ECO:0000256" key="9">
    <source>
        <dbReference type="SAM" id="Phobius"/>
    </source>
</evidence>
<dbReference type="SUPFAM" id="SSF57850">
    <property type="entry name" value="RING/U-box"/>
    <property type="match status" value="1"/>
</dbReference>
<dbReference type="GO" id="GO:0043161">
    <property type="term" value="P:proteasome-mediated ubiquitin-dependent protein catabolic process"/>
    <property type="evidence" value="ECO:0007669"/>
    <property type="project" value="TreeGrafter"/>
</dbReference>
<feature type="transmembrane region" description="Helical" evidence="9">
    <location>
        <begin position="75"/>
        <end position="93"/>
    </location>
</feature>
<dbReference type="InterPro" id="IPR001841">
    <property type="entry name" value="Znf_RING"/>
</dbReference>
<evidence type="ECO:0000256" key="6">
    <source>
        <dbReference type="ARBA" id="ARBA00022989"/>
    </source>
</evidence>
<dbReference type="EMBL" id="BMAO01017889">
    <property type="protein sequence ID" value="GFR19147.1"/>
    <property type="molecule type" value="Genomic_DNA"/>
</dbReference>
<feature type="domain" description="RING-type" evidence="10">
    <location>
        <begin position="398"/>
        <end position="438"/>
    </location>
</feature>
<evidence type="ECO:0000256" key="5">
    <source>
        <dbReference type="ARBA" id="ARBA00022833"/>
    </source>
</evidence>
<dbReference type="GO" id="GO:0012505">
    <property type="term" value="C:endomembrane system"/>
    <property type="evidence" value="ECO:0007669"/>
    <property type="project" value="TreeGrafter"/>
</dbReference>